<keyword evidence="2 12" id="KW-0813">Transport</keyword>
<feature type="domain" description="EF-hand" evidence="14">
    <location>
        <begin position="111"/>
        <end position="137"/>
    </location>
</feature>
<evidence type="ECO:0000259" key="14">
    <source>
        <dbReference type="PROSITE" id="PS50222"/>
    </source>
</evidence>
<keyword evidence="6" id="KW-0571">Peptide transport</keyword>
<feature type="transmembrane region" description="Helical" evidence="12">
    <location>
        <begin position="49"/>
        <end position="70"/>
    </location>
</feature>
<keyword evidence="5 12" id="KW-0812">Transmembrane</keyword>
<name>A0ABY0CYR4_9DELT</name>
<sequence length="466" mass="51266">MTANLPPTGSDGDVRPASAAPNPRPPTDELVEGTSLWKDAFRRLKKNRAAMGGLVVVTIMASFAIFYPLFVKYGTRFTQEEQHSYVVPRPPGAYSVPSTHYGRLSKEVWSFEKIDANGDGRVDADEIELAYKTWEFERIDRDGDGALNYDEYAAAPFSMPSPTEFIPACRQWSSIKRNMAPIDHPDVFACDADEAGLLHFEDAGRLVDIVSRGEARDILARMDTQGQGYITPEQFEGLPRPQRNWLGTDQLGRDLLSRMLFGARISLAVGLLATFVSFVIGVSYGATAGFVGGKVDNLMMRVVDIMYGLPFMFLVILLMVVFGQNIFLLFIALGAVQWLTMARIVRGQVISLKGQEFVEAAQTIGVSKFNIIFRHLIPNALGPIIVYATLTVPAVMLEEAFLSFLGLGVQAPMTSWGALASEGRQLMETAPWLIIYPGAALAITLLSLNFVGDGLRDALDPQLRKD</sequence>
<feature type="transmembrane region" description="Helical" evidence="12">
    <location>
        <begin position="265"/>
        <end position="291"/>
    </location>
</feature>
<dbReference type="InterPro" id="IPR025966">
    <property type="entry name" value="OppC_N"/>
</dbReference>
<evidence type="ECO:0000256" key="3">
    <source>
        <dbReference type="ARBA" id="ARBA00022475"/>
    </source>
</evidence>
<dbReference type="PANTHER" id="PTHR43386">
    <property type="entry name" value="OLIGOPEPTIDE TRANSPORT SYSTEM PERMEASE PROTEIN APPC"/>
    <property type="match status" value="1"/>
</dbReference>
<evidence type="ECO:0000256" key="11">
    <source>
        <dbReference type="ARBA" id="ARBA00072251"/>
    </source>
</evidence>
<feature type="region of interest" description="Disordered" evidence="13">
    <location>
        <begin position="1"/>
        <end position="31"/>
    </location>
</feature>
<dbReference type="InterPro" id="IPR035906">
    <property type="entry name" value="MetI-like_sf"/>
</dbReference>
<evidence type="ECO:0000256" key="2">
    <source>
        <dbReference type="ARBA" id="ARBA00022448"/>
    </source>
</evidence>
<dbReference type="CDD" id="cd06261">
    <property type="entry name" value="TM_PBP2"/>
    <property type="match status" value="1"/>
</dbReference>
<comment type="caution">
    <text evidence="16">The sequence shown here is derived from an EMBL/GenBank/DDBJ whole genome shotgun (WGS) entry which is preliminary data.</text>
</comment>
<keyword evidence="9 12" id="KW-0472">Membrane</keyword>
<feature type="transmembrane region" description="Helical" evidence="12">
    <location>
        <begin position="311"/>
        <end position="336"/>
    </location>
</feature>
<evidence type="ECO:0000259" key="15">
    <source>
        <dbReference type="PROSITE" id="PS50928"/>
    </source>
</evidence>
<comment type="similarity">
    <text evidence="10">Belongs to the binding-protein-dependent transport system permease family. OppBC subfamily.</text>
</comment>
<evidence type="ECO:0000256" key="13">
    <source>
        <dbReference type="SAM" id="MobiDB-lite"/>
    </source>
</evidence>
<evidence type="ECO:0000313" key="17">
    <source>
        <dbReference type="Proteomes" id="UP000282926"/>
    </source>
</evidence>
<dbReference type="Gene3D" id="1.10.3720.10">
    <property type="entry name" value="MetI-like"/>
    <property type="match status" value="1"/>
</dbReference>
<evidence type="ECO:0000313" key="16">
    <source>
        <dbReference type="EMBL" id="RVU48854.1"/>
    </source>
</evidence>
<dbReference type="PROSITE" id="PS00018">
    <property type="entry name" value="EF_HAND_1"/>
    <property type="match status" value="2"/>
</dbReference>
<evidence type="ECO:0000256" key="7">
    <source>
        <dbReference type="ARBA" id="ARBA00022927"/>
    </source>
</evidence>
<accession>A0ABY0CYR4</accession>
<comment type="subcellular location">
    <subcellularLocation>
        <location evidence="1">Cell inner membrane</location>
        <topology evidence="1">Multi-pass membrane protein</topology>
    </subcellularLocation>
    <subcellularLocation>
        <location evidence="12">Cell membrane</location>
        <topology evidence="12">Multi-pass membrane protein</topology>
    </subcellularLocation>
</comment>
<dbReference type="Pfam" id="PF13202">
    <property type="entry name" value="EF-hand_5"/>
    <property type="match status" value="2"/>
</dbReference>
<keyword evidence="4" id="KW-0997">Cell inner membrane</keyword>
<keyword evidence="3" id="KW-1003">Cell membrane</keyword>
<keyword evidence="7" id="KW-0653">Protein transport</keyword>
<dbReference type="Pfam" id="PF12911">
    <property type="entry name" value="OppC_N"/>
    <property type="match status" value="1"/>
</dbReference>
<proteinExistence type="inferred from homology"/>
<dbReference type="PANTHER" id="PTHR43386:SF2">
    <property type="entry name" value="OLIGOPEPTIDE TRANSPORT SYSTEM PERMEASE PROTEIN OPPC"/>
    <property type="match status" value="1"/>
</dbReference>
<evidence type="ECO:0000256" key="12">
    <source>
        <dbReference type="RuleBase" id="RU363032"/>
    </source>
</evidence>
<dbReference type="EMBL" id="SADD01000001">
    <property type="protein sequence ID" value="RVU48854.1"/>
    <property type="molecule type" value="Genomic_DNA"/>
</dbReference>
<evidence type="ECO:0000256" key="4">
    <source>
        <dbReference type="ARBA" id="ARBA00022519"/>
    </source>
</evidence>
<dbReference type="PROSITE" id="PS50222">
    <property type="entry name" value="EF_HAND_2"/>
    <property type="match status" value="1"/>
</dbReference>
<evidence type="ECO:0000256" key="8">
    <source>
        <dbReference type="ARBA" id="ARBA00022989"/>
    </source>
</evidence>
<dbReference type="Pfam" id="PF00528">
    <property type="entry name" value="BPD_transp_1"/>
    <property type="match status" value="1"/>
</dbReference>
<keyword evidence="8 12" id="KW-1133">Transmembrane helix</keyword>
<dbReference type="InterPro" id="IPR050366">
    <property type="entry name" value="BP-dependent_transpt_permease"/>
</dbReference>
<dbReference type="InterPro" id="IPR000515">
    <property type="entry name" value="MetI-like"/>
</dbReference>
<feature type="transmembrane region" description="Helical" evidence="12">
    <location>
        <begin position="376"/>
        <end position="395"/>
    </location>
</feature>
<evidence type="ECO:0000256" key="9">
    <source>
        <dbReference type="ARBA" id="ARBA00023136"/>
    </source>
</evidence>
<dbReference type="SUPFAM" id="SSF47473">
    <property type="entry name" value="EF-hand"/>
    <property type="match status" value="1"/>
</dbReference>
<evidence type="ECO:0000256" key="1">
    <source>
        <dbReference type="ARBA" id="ARBA00004429"/>
    </source>
</evidence>
<protein>
    <recommendedName>
        <fullName evidence="11">Oligopeptide transport system permease protein OppC</fullName>
    </recommendedName>
</protein>
<dbReference type="InterPro" id="IPR018247">
    <property type="entry name" value="EF_Hand_1_Ca_BS"/>
</dbReference>
<evidence type="ECO:0000256" key="10">
    <source>
        <dbReference type="ARBA" id="ARBA00024202"/>
    </source>
</evidence>
<feature type="transmembrane region" description="Helical" evidence="12">
    <location>
        <begin position="432"/>
        <end position="451"/>
    </location>
</feature>
<feature type="domain" description="ABC transmembrane type-1" evidence="15">
    <location>
        <begin position="263"/>
        <end position="452"/>
    </location>
</feature>
<dbReference type="InterPro" id="IPR011992">
    <property type="entry name" value="EF-hand-dom_pair"/>
</dbReference>
<keyword evidence="17" id="KW-1185">Reference proteome</keyword>
<dbReference type="Gene3D" id="1.10.238.10">
    <property type="entry name" value="EF-hand"/>
    <property type="match status" value="1"/>
</dbReference>
<evidence type="ECO:0000256" key="5">
    <source>
        <dbReference type="ARBA" id="ARBA00022692"/>
    </source>
</evidence>
<dbReference type="InterPro" id="IPR002048">
    <property type="entry name" value="EF_hand_dom"/>
</dbReference>
<dbReference type="Proteomes" id="UP000282926">
    <property type="component" value="Unassembled WGS sequence"/>
</dbReference>
<reference evidence="16 17" key="1">
    <citation type="submission" date="2019-01" db="EMBL/GenBank/DDBJ databases">
        <title>Lujinxingia litoralis gen. nov., sp. nov. and Lujinxingia sediminis gen. nov., sp. nov., new members in the order Bradymonadales, isolated from coastal sediment.</title>
        <authorList>
            <person name="Li C.-M."/>
        </authorList>
    </citation>
    <scope>NUCLEOTIDE SEQUENCE [LARGE SCALE GENOMIC DNA]</scope>
    <source>
        <strain evidence="16 17">SEH01</strain>
    </source>
</reference>
<dbReference type="PROSITE" id="PS50928">
    <property type="entry name" value="ABC_TM1"/>
    <property type="match status" value="1"/>
</dbReference>
<dbReference type="SUPFAM" id="SSF161098">
    <property type="entry name" value="MetI-like"/>
    <property type="match status" value="1"/>
</dbReference>
<evidence type="ECO:0000256" key="6">
    <source>
        <dbReference type="ARBA" id="ARBA00022856"/>
    </source>
</evidence>
<organism evidence="16 17">
    <name type="scientific">Lujinxingia sediminis</name>
    <dbReference type="NCBI Taxonomy" id="2480984"/>
    <lineage>
        <taxon>Bacteria</taxon>
        <taxon>Deltaproteobacteria</taxon>
        <taxon>Bradymonadales</taxon>
        <taxon>Lujinxingiaceae</taxon>
        <taxon>Lujinxingia</taxon>
    </lineage>
</organism>
<gene>
    <name evidence="16" type="ORF">EA187_05345</name>
</gene>